<keyword evidence="3" id="KW-1185">Reference proteome</keyword>
<sequence>MSEDRTTIVTTDNGSSAGWAVAIFILALVIGAFLFFGGLDLVRGGGGGGGTDVNVKIDAPKPPAAGGASN</sequence>
<comment type="caution">
    <text evidence="2">The sequence shown here is derived from an EMBL/GenBank/DDBJ whole genome shotgun (WGS) entry which is preliminary data.</text>
</comment>
<accession>A0ABT1CAF0</accession>
<feature type="transmembrane region" description="Helical" evidence="1">
    <location>
        <begin position="17"/>
        <end position="36"/>
    </location>
</feature>
<proteinExistence type="predicted"/>
<evidence type="ECO:0000313" key="2">
    <source>
        <dbReference type="EMBL" id="MCO6051790.1"/>
    </source>
</evidence>
<organism evidence="2 3">
    <name type="scientific">Mesorhizobium liriopis</name>
    <dbReference type="NCBI Taxonomy" id="2953882"/>
    <lineage>
        <taxon>Bacteria</taxon>
        <taxon>Pseudomonadati</taxon>
        <taxon>Pseudomonadota</taxon>
        <taxon>Alphaproteobacteria</taxon>
        <taxon>Hyphomicrobiales</taxon>
        <taxon>Phyllobacteriaceae</taxon>
        <taxon>Mesorhizobium</taxon>
    </lineage>
</organism>
<keyword evidence="1" id="KW-0812">Transmembrane</keyword>
<reference evidence="2 3" key="1">
    <citation type="submission" date="2022-06" db="EMBL/GenBank/DDBJ databases">
        <title>Mesorhizobium sp. strain RP14 Genome sequencing and assembly.</title>
        <authorList>
            <person name="Kim I."/>
        </authorList>
    </citation>
    <scope>NUCLEOTIDE SEQUENCE [LARGE SCALE GENOMIC DNA]</scope>
    <source>
        <strain evidence="3">RP14(2022)</strain>
    </source>
</reference>
<dbReference type="EMBL" id="JAMXQS010000009">
    <property type="protein sequence ID" value="MCO6051790.1"/>
    <property type="molecule type" value="Genomic_DNA"/>
</dbReference>
<gene>
    <name evidence="2" type="ORF">NGM99_18555</name>
</gene>
<keyword evidence="1" id="KW-0472">Membrane</keyword>
<evidence type="ECO:0000256" key="1">
    <source>
        <dbReference type="SAM" id="Phobius"/>
    </source>
</evidence>
<name>A0ABT1CAF0_9HYPH</name>
<protein>
    <submittedName>
        <fullName evidence="2">Uncharacterized protein</fullName>
    </submittedName>
</protein>
<keyword evidence="1" id="KW-1133">Transmembrane helix</keyword>
<dbReference type="Proteomes" id="UP001205906">
    <property type="component" value="Unassembled WGS sequence"/>
</dbReference>
<evidence type="ECO:0000313" key="3">
    <source>
        <dbReference type="Proteomes" id="UP001205906"/>
    </source>
</evidence>
<dbReference type="RefSeq" id="WP_252821716.1">
    <property type="nucleotide sequence ID" value="NZ_JAMXQS010000009.1"/>
</dbReference>